<proteinExistence type="predicted"/>
<reference evidence="2 3" key="1">
    <citation type="journal article" date="2019" name="Emerg. Microbes Infect.">
        <title>Comprehensive subspecies identification of 175 nontuberculous mycobacteria species based on 7547 genomic profiles.</title>
        <authorList>
            <person name="Matsumoto Y."/>
            <person name="Kinjo T."/>
            <person name="Motooka D."/>
            <person name="Nabeya D."/>
            <person name="Jung N."/>
            <person name="Uechi K."/>
            <person name="Horii T."/>
            <person name="Iida T."/>
            <person name="Fujita J."/>
            <person name="Nakamura S."/>
        </authorList>
    </citation>
    <scope>NUCLEOTIDE SEQUENCE [LARGE SCALE GENOMIC DNA]</scope>
    <source>
        <strain evidence="2 3">JCM 15657</strain>
    </source>
</reference>
<evidence type="ECO:0000313" key="3">
    <source>
        <dbReference type="Proteomes" id="UP000466396"/>
    </source>
</evidence>
<dbReference type="EMBL" id="AP022581">
    <property type="protein sequence ID" value="BBX96091.1"/>
    <property type="molecule type" value="Genomic_DNA"/>
</dbReference>
<dbReference type="KEGG" id="mlj:MLAC_13850"/>
<dbReference type="AlphaFoldDB" id="A0A7I7NK81"/>
<name>A0A7I7NK81_9MYCO</name>
<evidence type="ECO:0000313" key="2">
    <source>
        <dbReference type="EMBL" id="BBX96091.1"/>
    </source>
</evidence>
<feature type="region of interest" description="Disordered" evidence="1">
    <location>
        <begin position="22"/>
        <end position="55"/>
    </location>
</feature>
<accession>A0A7I7NK81</accession>
<sequence length="146" mass="15888">MEYKGKQARSGACALAKVHRLSFSDPEARRPPREAGKRKAPKEPAGPDVDMAAPPNVSLRASATTRSWSAPAIFWYVRAIIPRVWGPTSYALVTPGEAAVPRGVAMFARRFLSPDRNSRRFPGTADTISEPLMGTEVQVGEVNQRG</sequence>
<organism evidence="2 3">
    <name type="scientific">Mycobacterium lacus</name>
    <dbReference type="NCBI Taxonomy" id="169765"/>
    <lineage>
        <taxon>Bacteria</taxon>
        <taxon>Bacillati</taxon>
        <taxon>Actinomycetota</taxon>
        <taxon>Actinomycetes</taxon>
        <taxon>Mycobacteriales</taxon>
        <taxon>Mycobacteriaceae</taxon>
        <taxon>Mycobacterium</taxon>
    </lineage>
</organism>
<dbReference type="Proteomes" id="UP000466396">
    <property type="component" value="Chromosome"/>
</dbReference>
<gene>
    <name evidence="2" type="ORF">MLAC_13850</name>
</gene>
<keyword evidence="3" id="KW-1185">Reference proteome</keyword>
<feature type="compositionally biased region" description="Basic and acidic residues" evidence="1">
    <location>
        <begin position="26"/>
        <end position="37"/>
    </location>
</feature>
<evidence type="ECO:0000256" key="1">
    <source>
        <dbReference type="SAM" id="MobiDB-lite"/>
    </source>
</evidence>
<protein>
    <submittedName>
        <fullName evidence="2">Uncharacterized protein</fullName>
    </submittedName>
</protein>